<organism evidence="7 8">
    <name type="scientific">Candidatus Anoxymicrobium japonicum</name>
    <dbReference type="NCBI Taxonomy" id="2013648"/>
    <lineage>
        <taxon>Bacteria</taxon>
        <taxon>Bacillati</taxon>
        <taxon>Actinomycetota</taxon>
        <taxon>Candidatus Geothermincolia</taxon>
        <taxon>Candidatus Geothermincolales</taxon>
        <taxon>Candidatus Anoxymicrobiaceae</taxon>
        <taxon>Candidatus Anoxymicrobium</taxon>
    </lineage>
</organism>
<dbReference type="InterPro" id="IPR001790">
    <property type="entry name" value="Ribosomal_uL10"/>
</dbReference>
<dbReference type="InterPro" id="IPR047865">
    <property type="entry name" value="Ribosomal_uL10_bac_type"/>
</dbReference>
<dbReference type="Proteomes" id="UP000233654">
    <property type="component" value="Unassembled WGS sequence"/>
</dbReference>
<reference evidence="7 8" key="1">
    <citation type="journal article" date="2017" name="ISME J.">
        <title>Potential for microbial H2 and metal transformations associated with novel bacteria and archaea in deep terrestrial subsurface sediments.</title>
        <authorList>
            <person name="Hernsdorf A.W."/>
            <person name="Amano Y."/>
            <person name="Miyakawa K."/>
            <person name="Ise K."/>
            <person name="Suzuki Y."/>
            <person name="Anantharaman K."/>
            <person name="Probst A."/>
            <person name="Burstein D."/>
            <person name="Thomas B.C."/>
            <person name="Banfield J.F."/>
        </authorList>
    </citation>
    <scope>NUCLEOTIDE SEQUENCE [LARGE SCALE GENOMIC DNA]</scope>
    <source>
        <strain evidence="7">HGW-Actinobacteria-3</strain>
    </source>
</reference>
<evidence type="ECO:0000256" key="1">
    <source>
        <dbReference type="ARBA" id="ARBA00008889"/>
    </source>
</evidence>
<evidence type="ECO:0000256" key="2">
    <source>
        <dbReference type="ARBA" id="ARBA00022980"/>
    </source>
</evidence>
<dbReference type="GO" id="GO:0005840">
    <property type="term" value="C:ribosome"/>
    <property type="evidence" value="ECO:0007669"/>
    <property type="project" value="UniProtKB-KW"/>
</dbReference>
<dbReference type="Pfam" id="PF00466">
    <property type="entry name" value="Ribosomal_L10"/>
    <property type="match status" value="1"/>
</dbReference>
<evidence type="ECO:0000313" key="7">
    <source>
        <dbReference type="EMBL" id="PKQ27936.1"/>
    </source>
</evidence>
<comment type="function">
    <text evidence="5">Forms part of the ribosomal stalk, playing a central role in the interaction of the ribosome with GTP-bound translation factors.</text>
</comment>
<dbReference type="InterPro" id="IPR043141">
    <property type="entry name" value="Ribosomal_uL10-like_sf"/>
</dbReference>
<feature type="region of interest" description="Disordered" evidence="6">
    <location>
        <begin position="169"/>
        <end position="190"/>
    </location>
</feature>
<dbReference type="CDD" id="cd05797">
    <property type="entry name" value="Ribosomal_L10"/>
    <property type="match status" value="1"/>
</dbReference>
<dbReference type="GO" id="GO:0006412">
    <property type="term" value="P:translation"/>
    <property type="evidence" value="ECO:0007669"/>
    <property type="project" value="UniProtKB-UniRule"/>
</dbReference>
<keyword evidence="2 5" id="KW-0689">Ribosomal protein</keyword>
<keyword evidence="3 5" id="KW-0687">Ribonucleoprotein</keyword>
<dbReference type="EMBL" id="PHEX01000042">
    <property type="protein sequence ID" value="PKQ27936.1"/>
    <property type="molecule type" value="Genomic_DNA"/>
</dbReference>
<evidence type="ECO:0000256" key="5">
    <source>
        <dbReference type="HAMAP-Rule" id="MF_00362"/>
    </source>
</evidence>
<comment type="caution">
    <text evidence="7">The sequence shown here is derived from an EMBL/GenBank/DDBJ whole genome shotgun (WGS) entry which is preliminary data.</text>
</comment>
<sequence length="190" mass="20678">MPSQANKEKVEQITKLFENAPSLLVLRYRGLTVHEANEFRGKLKEMNSELRVLKNTLTRIAIAGTPKEGIVPLLEGPVAVVTIRDDVPSVAKVVREFARGRKDFYLRGGLFESRILDGKQVEALATLPPRDILLAQMVGMVRAPLALVVGAAVAPARKMLALFQALADKKGSGEPPSREEVGDGETPEEA</sequence>
<evidence type="ECO:0000256" key="6">
    <source>
        <dbReference type="SAM" id="MobiDB-lite"/>
    </source>
</evidence>
<gene>
    <name evidence="5" type="primary">rplJ</name>
    <name evidence="7" type="ORF">CVT63_05355</name>
</gene>
<evidence type="ECO:0000256" key="3">
    <source>
        <dbReference type="ARBA" id="ARBA00023274"/>
    </source>
</evidence>
<dbReference type="PANTHER" id="PTHR11560">
    <property type="entry name" value="39S RIBOSOMAL PROTEIN L10, MITOCHONDRIAL"/>
    <property type="match status" value="1"/>
</dbReference>
<proteinExistence type="inferred from homology"/>
<accession>A0A2N3G5E7</accession>
<dbReference type="InterPro" id="IPR022973">
    <property type="entry name" value="Ribosomal_uL10_bac"/>
</dbReference>
<dbReference type="HAMAP" id="MF_00362">
    <property type="entry name" value="Ribosomal_uL10"/>
    <property type="match status" value="1"/>
</dbReference>
<dbReference type="AlphaFoldDB" id="A0A2N3G5E7"/>
<name>A0A2N3G5E7_9ACTN</name>
<protein>
    <recommendedName>
        <fullName evidence="4 5">Large ribosomal subunit protein uL10</fullName>
    </recommendedName>
</protein>
<dbReference type="NCBIfam" id="NF000955">
    <property type="entry name" value="PRK00099.1-1"/>
    <property type="match status" value="1"/>
</dbReference>
<comment type="similarity">
    <text evidence="1 5">Belongs to the universal ribosomal protein uL10 family.</text>
</comment>
<keyword evidence="5" id="KW-0699">rRNA-binding</keyword>
<keyword evidence="5" id="KW-0694">RNA-binding</keyword>
<dbReference type="GO" id="GO:1990904">
    <property type="term" value="C:ribonucleoprotein complex"/>
    <property type="evidence" value="ECO:0007669"/>
    <property type="project" value="UniProtKB-KW"/>
</dbReference>
<dbReference type="Gene3D" id="6.10.250.290">
    <property type="match status" value="1"/>
</dbReference>
<dbReference type="GO" id="GO:0070180">
    <property type="term" value="F:large ribosomal subunit rRNA binding"/>
    <property type="evidence" value="ECO:0007669"/>
    <property type="project" value="UniProtKB-UniRule"/>
</dbReference>
<evidence type="ECO:0000313" key="8">
    <source>
        <dbReference type="Proteomes" id="UP000233654"/>
    </source>
</evidence>
<dbReference type="SUPFAM" id="SSF160369">
    <property type="entry name" value="Ribosomal protein L10-like"/>
    <property type="match status" value="1"/>
</dbReference>
<comment type="subunit">
    <text evidence="5">Part of the ribosomal stalk of the 50S ribosomal subunit. The N-terminus interacts with L11 and the large rRNA to form the base of the stalk. The C-terminus forms an elongated spine to which L12 dimers bind in a sequential fashion forming a multimeric L10(L12)X complex.</text>
</comment>
<feature type="compositionally biased region" description="Basic and acidic residues" evidence="6">
    <location>
        <begin position="169"/>
        <end position="181"/>
    </location>
</feature>
<dbReference type="Gene3D" id="3.30.70.1730">
    <property type="match status" value="1"/>
</dbReference>
<evidence type="ECO:0000256" key="4">
    <source>
        <dbReference type="ARBA" id="ARBA00035202"/>
    </source>
</evidence>